<reference evidence="1" key="1">
    <citation type="submission" date="2020-05" db="EMBL/GenBank/DDBJ databases">
        <authorList>
            <person name="Chiriac C."/>
            <person name="Salcher M."/>
            <person name="Ghai R."/>
            <person name="Kavagutti S V."/>
        </authorList>
    </citation>
    <scope>NUCLEOTIDE SEQUENCE</scope>
</reference>
<accession>A0A6J7F2Z0</accession>
<protein>
    <submittedName>
        <fullName evidence="1">Unannotated protein</fullName>
    </submittedName>
</protein>
<evidence type="ECO:0000313" key="1">
    <source>
        <dbReference type="EMBL" id="CAB4887470.1"/>
    </source>
</evidence>
<dbReference type="InterPro" id="IPR027417">
    <property type="entry name" value="P-loop_NTPase"/>
</dbReference>
<dbReference type="EMBL" id="CAFBLZ010000089">
    <property type="protein sequence ID" value="CAB4887470.1"/>
    <property type="molecule type" value="Genomic_DNA"/>
</dbReference>
<name>A0A6J7F2Z0_9ZZZZ</name>
<dbReference type="Gene3D" id="3.40.50.300">
    <property type="entry name" value="P-loop containing nucleotide triphosphate hydrolases"/>
    <property type="match status" value="1"/>
</dbReference>
<sequence length="198" mass="21315">MSSTTHSAVKSIKIYGHVSAMPEKFAGLFNGSVATEVEPESDVAIFVVNPSAGIDEATISMWRAFEEFQTPRLVLVTVLDGMELDFEDAVMVGNRVFDSLVTPYLVLHGDSGTPIGTISLKDFSTKDYSTNPPTPGTADSELQEMVADFREEYLDHMVEMEDGAFAAGILFPALPVNLANGLGLDLVENYLASLPSSS</sequence>
<proteinExistence type="predicted"/>
<organism evidence="1">
    <name type="scientific">freshwater metagenome</name>
    <dbReference type="NCBI Taxonomy" id="449393"/>
    <lineage>
        <taxon>unclassified sequences</taxon>
        <taxon>metagenomes</taxon>
        <taxon>ecological metagenomes</taxon>
    </lineage>
</organism>
<dbReference type="AlphaFoldDB" id="A0A6J7F2Z0"/>
<gene>
    <name evidence="1" type="ORF">UFOPK3482_00975</name>
</gene>
<dbReference type="SUPFAM" id="SSF52540">
    <property type="entry name" value="P-loop containing nucleoside triphosphate hydrolases"/>
    <property type="match status" value="1"/>
</dbReference>